<gene>
    <name evidence="4" type="ORF">FRZ61_40710</name>
</gene>
<name>A0A5J6N672_9PROT</name>
<dbReference type="PANTHER" id="PTHR43080">
    <property type="entry name" value="CBS DOMAIN-CONTAINING PROTEIN CBSX3, MITOCHONDRIAL"/>
    <property type="match status" value="1"/>
</dbReference>
<dbReference type="OrthoDB" id="9807125at2"/>
<dbReference type="PROSITE" id="PS51371">
    <property type="entry name" value="CBS"/>
    <property type="match status" value="2"/>
</dbReference>
<dbReference type="SMART" id="SM00116">
    <property type="entry name" value="CBS"/>
    <property type="match status" value="2"/>
</dbReference>
<dbReference type="Pfam" id="PF00571">
    <property type="entry name" value="CBS"/>
    <property type="match status" value="2"/>
</dbReference>
<dbReference type="InterPro" id="IPR000644">
    <property type="entry name" value="CBS_dom"/>
</dbReference>
<dbReference type="KEGG" id="hadh:FRZ61_40710"/>
<organism evidence="4 5">
    <name type="scientific">Hypericibacter adhaerens</name>
    <dbReference type="NCBI Taxonomy" id="2602016"/>
    <lineage>
        <taxon>Bacteria</taxon>
        <taxon>Pseudomonadati</taxon>
        <taxon>Pseudomonadota</taxon>
        <taxon>Alphaproteobacteria</taxon>
        <taxon>Rhodospirillales</taxon>
        <taxon>Dongiaceae</taxon>
        <taxon>Hypericibacter</taxon>
    </lineage>
</organism>
<dbReference type="InterPro" id="IPR051257">
    <property type="entry name" value="Diverse_CBS-Domain"/>
</dbReference>
<accession>A0A5J6N672</accession>
<dbReference type="PANTHER" id="PTHR43080:SF2">
    <property type="entry name" value="CBS DOMAIN-CONTAINING PROTEIN"/>
    <property type="match status" value="1"/>
</dbReference>
<sequence length="144" mass="15541">MNVETILKTKGRDVVTMRPEATLAAAAKELHRRGIGAIVVTDDKGGVSGILSERDVVHTLAKSGPESLANPIAEVMTHRVHTCRLADTINDLMALMTAQRIRHLPVVEQGKLCGIVSIGDVVKYRLEEVEFEAGALREYVATAG</sequence>
<evidence type="ECO:0000313" key="5">
    <source>
        <dbReference type="Proteomes" id="UP000325797"/>
    </source>
</evidence>
<keyword evidence="5" id="KW-1185">Reference proteome</keyword>
<dbReference type="Proteomes" id="UP000325797">
    <property type="component" value="Chromosome"/>
</dbReference>
<evidence type="ECO:0000256" key="2">
    <source>
        <dbReference type="PROSITE-ProRule" id="PRU00703"/>
    </source>
</evidence>
<dbReference type="RefSeq" id="WP_151119435.1">
    <property type="nucleotide sequence ID" value="NZ_CP042582.1"/>
</dbReference>
<dbReference type="CDD" id="cd04623">
    <property type="entry name" value="CBS_pair_bac_euk"/>
    <property type="match status" value="1"/>
</dbReference>
<reference evidence="4 5" key="1">
    <citation type="submission" date="2019-08" db="EMBL/GenBank/DDBJ databases">
        <title>Hyperibacter terrae gen. nov., sp. nov. and Hyperibacter viscosus sp. nov., two new members in the family Rhodospirillaceae isolated from the rhizosphere of Hypericum perforatum.</title>
        <authorList>
            <person name="Noviana Z."/>
        </authorList>
    </citation>
    <scope>NUCLEOTIDE SEQUENCE [LARGE SCALE GENOMIC DNA]</scope>
    <source>
        <strain evidence="4 5">R5959</strain>
    </source>
</reference>
<dbReference type="SUPFAM" id="SSF54631">
    <property type="entry name" value="CBS-domain pair"/>
    <property type="match status" value="1"/>
</dbReference>
<dbReference type="AlphaFoldDB" id="A0A5J6N672"/>
<feature type="domain" description="CBS" evidence="3">
    <location>
        <begin position="8"/>
        <end position="66"/>
    </location>
</feature>
<dbReference type="InterPro" id="IPR044725">
    <property type="entry name" value="CBSX3_CBS_dom"/>
</dbReference>
<protein>
    <submittedName>
        <fullName evidence="4">Inosine-5-monophosphate dehydrogenase</fullName>
    </submittedName>
</protein>
<keyword evidence="1 2" id="KW-0129">CBS domain</keyword>
<dbReference type="EMBL" id="CP042582">
    <property type="protein sequence ID" value="QEX24130.1"/>
    <property type="molecule type" value="Genomic_DNA"/>
</dbReference>
<evidence type="ECO:0000313" key="4">
    <source>
        <dbReference type="EMBL" id="QEX24130.1"/>
    </source>
</evidence>
<dbReference type="Gene3D" id="3.10.580.10">
    <property type="entry name" value="CBS-domain"/>
    <property type="match status" value="1"/>
</dbReference>
<evidence type="ECO:0000259" key="3">
    <source>
        <dbReference type="PROSITE" id="PS51371"/>
    </source>
</evidence>
<feature type="domain" description="CBS" evidence="3">
    <location>
        <begin position="76"/>
        <end position="131"/>
    </location>
</feature>
<evidence type="ECO:0000256" key="1">
    <source>
        <dbReference type="ARBA" id="ARBA00023122"/>
    </source>
</evidence>
<dbReference type="InterPro" id="IPR046342">
    <property type="entry name" value="CBS_dom_sf"/>
</dbReference>
<proteinExistence type="predicted"/>